<protein>
    <submittedName>
        <fullName evidence="2">Vacuolar cation/proton exchanger</fullName>
    </submittedName>
</protein>
<feature type="region of interest" description="Disordered" evidence="1">
    <location>
        <begin position="1"/>
        <end position="37"/>
    </location>
</feature>
<reference evidence="2 3" key="1">
    <citation type="submission" date="2024-07" db="EMBL/GenBank/DDBJ databases">
        <title>Enhanced genomic and transcriptomic resources for Trichinella pseudospiralis and T. spiralis underpin the discovery of pronounced molecular differences between stages and species.</title>
        <authorList>
            <person name="Pasi K.K."/>
            <person name="La Rosa G."/>
            <person name="Gomez-Morales M.A."/>
            <person name="Tosini F."/>
            <person name="Sumanam S."/>
            <person name="Young N.D."/>
            <person name="Chang B.C."/>
            <person name="Robin G.B."/>
        </authorList>
    </citation>
    <scope>NUCLEOTIDE SEQUENCE [LARGE SCALE GENOMIC DNA]</scope>
    <source>
        <strain evidence="2">ISS534</strain>
    </source>
</reference>
<evidence type="ECO:0000256" key="1">
    <source>
        <dbReference type="SAM" id="MobiDB-lite"/>
    </source>
</evidence>
<name>A0ABR3KJF9_TRISP</name>
<dbReference type="Proteomes" id="UP001558632">
    <property type="component" value="Unassembled WGS sequence"/>
</dbReference>
<comment type="caution">
    <text evidence="2">The sequence shown here is derived from an EMBL/GenBank/DDBJ whole genome shotgun (WGS) entry which is preliminary data.</text>
</comment>
<proteinExistence type="predicted"/>
<accession>A0ABR3KJF9</accession>
<gene>
    <name evidence="2" type="ORF">TSPI_07327</name>
</gene>
<feature type="compositionally biased region" description="Acidic residues" evidence="1">
    <location>
        <begin position="16"/>
        <end position="37"/>
    </location>
</feature>
<evidence type="ECO:0000313" key="2">
    <source>
        <dbReference type="EMBL" id="KAL1240211.1"/>
    </source>
</evidence>
<organism evidence="2 3">
    <name type="scientific">Trichinella spiralis</name>
    <name type="common">Trichina worm</name>
    <dbReference type="NCBI Taxonomy" id="6334"/>
    <lineage>
        <taxon>Eukaryota</taxon>
        <taxon>Metazoa</taxon>
        <taxon>Ecdysozoa</taxon>
        <taxon>Nematoda</taxon>
        <taxon>Enoplea</taxon>
        <taxon>Dorylaimia</taxon>
        <taxon>Trichinellida</taxon>
        <taxon>Trichinellidae</taxon>
        <taxon>Trichinella</taxon>
    </lineage>
</organism>
<sequence>MPWSPVDITHWQYRCDDDDDEEEEEEEEDNDEDDDPVVEVEVDILSSGIALSGVICLDELRGMSVAVSDLRADRLDARSTGSVNDRCKRSLGTARPLVPNSGSDVFEWEAT</sequence>
<keyword evidence="3" id="KW-1185">Reference proteome</keyword>
<evidence type="ECO:0000313" key="3">
    <source>
        <dbReference type="Proteomes" id="UP001558632"/>
    </source>
</evidence>
<dbReference type="EMBL" id="JBEUSY010000258">
    <property type="protein sequence ID" value="KAL1240211.1"/>
    <property type="molecule type" value="Genomic_DNA"/>
</dbReference>